<sequence length="98" mass="10593">SRTSSAASGKPRPDDGDDLANLGTCSAGPTPLRSEELELLAAATKGARGRNASLDISSARTWEDVRRILQQSSHETLAEVLRAHRLRVQAETRAERVE</sequence>
<dbReference type="Proteomes" id="UP000649617">
    <property type="component" value="Unassembled WGS sequence"/>
</dbReference>
<evidence type="ECO:0000313" key="2">
    <source>
        <dbReference type="EMBL" id="CAE7266043.1"/>
    </source>
</evidence>
<name>A0A812MXS5_SYMPI</name>
<proteinExistence type="predicted"/>
<organism evidence="2 3">
    <name type="scientific">Symbiodinium pilosum</name>
    <name type="common">Dinoflagellate</name>
    <dbReference type="NCBI Taxonomy" id="2952"/>
    <lineage>
        <taxon>Eukaryota</taxon>
        <taxon>Sar</taxon>
        <taxon>Alveolata</taxon>
        <taxon>Dinophyceae</taxon>
        <taxon>Suessiales</taxon>
        <taxon>Symbiodiniaceae</taxon>
        <taxon>Symbiodinium</taxon>
    </lineage>
</organism>
<protein>
    <submittedName>
        <fullName evidence="2">Uncharacterized protein</fullName>
    </submittedName>
</protein>
<accession>A0A812MXS5</accession>
<keyword evidence="3" id="KW-1185">Reference proteome</keyword>
<evidence type="ECO:0000313" key="3">
    <source>
        <dbReference type="Proteomes" id="UP000649617"/>
    </source>
</evidence>
<feature type="non-terminal residue" evidence="2">
    <location>
        <position position="98"/>
    </location>
</feature>
<reference evidence="2" key="1">
    <citation type="submission" date="2021-02" db="EMBL/GenBank/DDBJ databases">
        <authorList>
            <person name="Dougan E. K."/>
            <person name="Rhodes N."/>
            <person name="Thang M."/>
            <person name="Chan C."/>
        </authorList>
    </citation>
    <scope>NUCLEOTIDE SEQUENCE</scope>
</reference>
<gene>
    <name evidence="2" type="ORF">SPIL2461_LOCUS5745</name>
</gene>
<feature type="region of interest" description="Disordered" evidence="1">
    <location>
        <begin position="1"/>
        <end position="31"/>
    </location>
</feature>
<feature type="non-terminal residue" evidence="2">
    <location>
        <position position="1"/>
    </location>
</feature>
<comment type="caution">
    <text evidence="2">The sequence shown here is derived from an EMBL/GenBank/DDBJ whole genome shotgun (WGS) entry which is preliminary data.</text>
</comment>
<dbReference type="EMBL" id="CAJNIZ010008302">
    <property type="protein sequence ID" value="CAE7266043.1"/>
    <property type="molecule type" value="Genomic_DNA"/>
</dbReference>
<evidence type="ECO:0000256" key="1">
    <source>
        <dbReference type="SAM" id="MobiDB-lite"/>
    </source>
</evidence>
<dbReference type="AlphaFoldDB" id="A0A812MXS5"/>